<proteinExistence type="predicted"/>
<keyword evidence="2" id="KW-0472">Membrane</keyword>
<dbReference type="KEGG" id="bbgw:UT28_C0001G0151"/>
<accession>A0A0G4B3G8</accession>
<evidence type="ECO:0000256" key="2">
    <source>
        <dbReference type="SAM" id="Phobius"/>
    </source>
</evidence>
<dbReference type="STRING" id="1618337.UT28_C0001G0151"/>
<keyword evidence="2" id="KW-1133">Transmembrane helix</keyword>
<dbReference type="EMBL" id="CP011213">
    <property type="protein sequence ID" value="AKM81963.1"/>
    <property type="molecule type" value="Genomic_DNA"/>
</dbReference>
<reference evidence="3 4" key="1">
    <citation type="journal article" date="2015" name="Nature">
        <title>rRNA introns, odd ribosomes, and small enigmatic genomes across a large radiation of phyla.</title>
        <authorList>
            <person name="Brown C.T."/>
            <person name="Hug L.A."/>
            <person name="Thomas B.C."/>
            <person name="Sharon I."/>
            <person name="Castelle C.J."/>
            <person name="Singh A."/>
            <person name="Wilkins M.J."/>
            <person name="Williams K.H."/>
            <person name="Banfield J.F."/>
        </authorList>
    </citation>
    <scope>NUCLEOTIDE SEQUENCE [LARGE SCALE GENOMIC DNA]</scope>
</reference>
<protein>
    <submittedName>
        <fullName evidence="3">Uncharacterized protein</fullName>
    </submittedName>
</protein>
<name>A0A0G4B3G8_9BACT</name>
<evidence type="ECO:0000256" key="1">
    <source>
        <dbReference type="SAM" id="MobiDB-lite"/>
    </source>
</evidence>
<feature type="transmembrane region" description="Helical" evidence="2">
    <location>
        <begin position="23"/>
        <end position="44"/>
    </location>
</feature>
<evidence type="ECO:0000313" key="4">
    <source>
        <dbReference type="Proteomes" id="UP000035648"/>
    </source>
</evidence>
<dbReference type="Proteomes" id="UP000035648">
    <property type="component" value="Chromosome"/>
</dbReference>
<sequence length="270" mass="29571">MNQPQIPGEQSPMQPAQPAVSKWLWITLIIVVLIAGGYFAWYYLSGPGKTASTTTVTTTPATTNATTTPTTTTTTTATSATADWKTYAGKYEGLTLQYPSTWKLVTTDKTINDYKGSGLTGPFENFTLTSPNNYIIKYTTHIDGLGGGCDVGENCPKTFFYNVLSMVNANFTNLQLVQIERRDQNNTTVKSREIALWSPSLNTTAAYKTGDNPEGIFYSMYSDKGVDKTLSQLSGGFVNEDGYLKMTMADYFNQADVKEAASILKTVTFK</sequence>
<evidence type="ECO:0000313" key="3">
    <source>
        <dbReference type="EMBL" id="AKM81963.1"/>
    </source>
</evidence>
<gene>
    <name evidence="3" type="ORF">UT28_C0001G0151</name>
</gene>
<organism evidence="3 4">
    <name type="scientific">Berkelbacteria bacterium GW2011_GWE1_39_12</name>
    <dbReference type="NCBI Taxonomy" id="1618337"/>
    <lineage>
        <taxon>Bacteria</taxon>
        <taxon>Candidatus Berkelbacteria</taxon>
    </lineage>
</organism>
<feature type="region of interest" description="Disordered" evidence="1">
    <location>
        <begin position="53"/>
        <end position="74"/>
    </location>
</feature>
<dbReference type="AlphaFoldDB" id="A0A0G4B3G8"/>
<keyword evidence="2" id="KW-0812">Transmembrane</keyword>